<comment type="caution">
    <text evidence="1">The sequence shown here is derived from an EMBL/GenBank/DDBJ whole genome shotgun (WGS) entry which is preliminary data.</text>
</comment>
<reference evidence="1" key="1">
    <citation type="journal article" date="2020" name="bioRxiv">
        <title>Hybrid origin of Populus tomentosa Carr. identified through genome sequencing and phylogenomic analysis.</title>
        <authorList>
            <person name="An X."/>
            <person name="Gao K."/>
            <person name="Chen Z."/>
            <person name="Li J."/>
            <person name="Yang X."/>
            <person name="Yang X."/>
            <person name="Zhou J."/>
            <person name="Guo T."/>
            <person name="Zhao T."/>
            <person name="Huang S."/>
            <person name="Miao D."/>
            <person name="Khan W.U."/>
            <person name="Rao P."/>
            <person name="Ye M."/>
            <person name="Lei B."/>
            <person name="Liao W."/>
            <person name="Wang J."/>
            <person name="Ji L."/>
            <person name="Li Y."/>
            <person name="Guo B."/>
            <person name="Mustafa N.S."/>
            <person name="Li S."/>
            <person name="Yun Q."/>
            <person name="Keller S.R."/>
            <person name="Mao J."/>
            <person name="Zhang R."/>
            <person name="Strauss S.H."/>
        </authorList>
    </citation>
    <scope>NUCLEOTIDE SEQUENCE</scope>
    <source>
        <strain evidence="1">GM15</strain>
        <tissue evidence="1">Leaf</tissue>
    </source>
</reference>
<dbReference type="OrthoDB" id="276685at2759"/>
<evidence type="ECO:0000313" key="2">
    <source>
        <dbReference type="Proteomes" id="UP000886885"/>
    </source>
</evidence>
<dbReference type="EMBL" id="JAAWWB010000020">
    <property type="protein sequence ID" value="KAG6757359.1"/>
    <property type="molecule type" value="Genomic_DNA"/>
</dbReference>
<accession>A0A8X8CKN9</accession>
<keyword evidence="2" id="KW-1185">Reference proteome</keyword>
<evidence type="ECO:0000313" key="1">
    <source>
        <dbReference type="EMBL" id="KAG6757359.1"/>
    </source>
</evidence>
<gene>
    <name evidence="1" type="ORF">POTOM_037667</name>
</gene>
<dbReference type="Proteomes" id="UP000886885">
    <property type="component" value="Chromosome 10D"/>
</dbReference>
<proteinExistence type="predicted"/>
<dbReference type="AlphaFoldDB" id="A0A8X8CKN9"/>
<sequence length="70" mass="7707">MHCLSCFSKKKQVATVEREVDGDLVTLYLDLPAVITRGVKVTATPKRKAWVIVSSVDELIDTLINAAHVI</sequence>
<name>A0A8X8CKN9_POPTO</name>
<organism evidence="1 2">
    <name type="scientific">Populus tomentosa</name>
    <name type="common">Chinese white poplar</name>
    <dbReference type="NCBI Taxonomy" id="118781"/>
    <lineage>
        <taxon>Eukaryota</taxon>
        <taxon>Viridiplantae</taxon>
        <taxon>Streptophyta</taxon>
        <taxon>Embryophyta</taxon>
        <taxon>Tracheophyta</taxon>
        <taxon>Spermatophyta</taxon>
        <taxon>Magnoliopsida</taxon>
        <taxon>eudicotyledons</taxon>
        <taxon>Gunneridae</taxon>
        <taxon>Pentapetalae</taxon>
        <taxon>rosids</taxon>
        <taxon>fabids</taxon>
        <taxon>Malpighiales</taxon>
        <taxon>Salicaceae</taxon>
        <taxon>Saliceae</taxon>
        <taxon>Populus</taxon>
    </lineage>
</organism>
<protein>
    <submittedName>
        <fullName evidence="1">Uncharacterized protein</fullName>
    </submittedName>
</protein>